<dbReference type="InterPro" id="IPR013087">
    <property type="entry name" value="Znf_C2H2_type"/>
</dbReference>
<comment type="subcellular location">
    <subcellularLocation>
        <location evidence="1">Nucleus</location>
    </subcellularLocation>
</comment>
<feature type="domain" description="C2H2-type" evidence="9">
    <location>
        <begin position="115"/>
        <end position="141"/>
    </location>
</feature>
<accession>A0A226DLS3</accession>
<dbReference type="PANTHER" id="PTHR16515">
    <property type="entry name" value="PR DOMAIN ZINC FINGER PROTEIN"/>
    <property type="match status" value="1"/>
</dbReference>
<keyword evidence="6" id="KW-0238">DNA-binding</keyword>
<evidence type="ECO:0000256" key="1">
    <source>
        <dbReference type="ARBA" id="ARBA00004123"/>
    </source>
</evidence>
<keyword evidence="2" id="KW-0479">Metal-binding</keyword>
<proteinExistence type="predicted"/>
<reference evidence="10 11" key="1">
    <citation type="submission" date="2015-12" db="EMBL/GenBank/DDBJ databases">
        <title>The genome of Folsomia candida.</title>
        <authorList>
            <person name="Faddeeva A."/>
            <person name="Derks M.F."/>
            <person name="Anvar Y."/>
            <person name="Smit S."/>
            <person name="Van Straalen N."/>
            <person name="Roelofs D."/>
        </authorList>
    </citation>
    <scope>NUCLEOTIDE SEQUENCE [LARGE SCALE GENOMIC DNA]</scope>
    <source>
        <strain evidence="10 11">VU population</strain>
        <tissue evidence="10">Whole body</tissue>
    </source>
</reference>
<dbReference type="SUPFAM" id="SSF57667">
    <property type="entry name" value="beta-beta-alpha zinc fingers"/>
    <property type="match status" value="2"/>
</dbReference>
<dbReference type="InterPro" id="IPR036236">
    <property type="entry name" value="Znf_C2H2_sf"/>
</dbReference>
<evidence type="ECO:0000256" key="7">
    <source>
        <dbReference type="ARBA" id="ARBA00023242"/>
    </source>
</evidence>
<feature type="domain" description="C2H2-type" evidence="9">
    <location>
        <begin position="26"/>
        <end position="53"/>
    </location>
</feature>
<keyword evidence="5" id="KW-0862">Zinc</keyword>
<dbReference type="GO" id="GO:0008270">
    <property type="term" value="F:zinc ion binding"/>
    <property type="evidence" value="ECO:0007669"/>
    <property type="project" value="UniProtKB-KW"/>
</dbReference>
<evidence type="ECO:0000256" key="8">
    <source>
        <dbReference type="PROSITE-ProRule" id="PRU00042"/>
    </source>
</evidence>
<keyword evidence="7" id="KW-0539">Nucleus</keyword>
<dbReference type="PROSITE" id="PS00028">
    <property type="entry name" value="ZINC_FINGER_C2H2_1"/>
    <property type="match status" value="3"/>
</dbReference>
<dbReference type="PANTHER" id="PTHR16515:SF49">
    <property type="entry name" value="GASTRULA ZINC FINGER PROTEIN XLCGF49.1-LIKE-RELATED"/>
    <property type="match status" value="1"/>
</dbReference>
<gene>
    <name evidence="10" type="ORF">Fcan01_19239</name>
</gene>
<dbReference type="EMBL" id="LNIX01000016">
    <property type="protein sequence ID" value="OXA46173.1"/>
    <property type="molecule type" value="Genomic_DNA"/>
</dbReference>
<dbReference type="PROSITE" id="PS50157">
    <property type="entry name" value="ZINC_FINGER_C2H2_2"/>
    <property type="match status" value="3"/>
</dbReference>
<evidence type="ECO:0000256" key="2">
    <source>
        <dbReference type="ARBA" id="ARBA00022723"/>
    </source>
</evidence>
<dbReference type="InterPro" id="IPR050331">
    <property type="entry name" value="Zinc_finger"/>
</dbReference>
<dbReference type="SMART" id="SM00355">
    <property type="entry name" value="ZnF_C2H2"/>
    <property type="match status" value="4"/>
</dbReference>
<dbReference type="Gene3D" id="3.30.160.60">
    <property type="entry name" value="Classic Zinc Finger"/>
    <property type="match status" value="2"/>
</dbReference>
<protein>
    <submittedName>
        <fullName evidence="10">Zinc finger and SCAN domain-containing protein 26</fullName>
    </submittedName>
</protein>
<dbReference type="AlphaFoldDB" id="A0A226DLS3"/>
<keyword evidence="11" id="KW-1185">Reference proteome</keyword>
<name>A0A226DLS3_FOLCA</name>
<feature type="domain" description="C2H2-type" evidence="9">
    <location>
        <begin position="55"/>
        <end position="82"/>
    </location>
</feature>
<dbReference type="Proteomes" id="UP000198287">
    <property type="component" value="Unassembled WGS sequence"/>
</dbReference>
<evidence type="ECO:0000256" key="5">
    <source>
        <dbReference type="ARBA" id="ARBA00022833"/>
    </source>
</evidence>
<sequence>MAAYVNTQFPALFQTIHQDKSERVRYKCNQCPQSFALKTGLCKHIRTHHKDRVVYPCSLCDKVFKVVSGLKYHNQVHHRTQDSPTYSCGKCEYSSFVKASLTAHYERVHDRVKRQVCYFCGKRWYNFPELVRHIKSHTLEG</sequence>
<comment type="caution">
    <text evidence="10">The sequence shown here is derived from an EMBL/GenBank/DDBJ whole genome shotgun (WGS) entry which is preliminary data.</text>
</comment>
<dbReference type="GO" id="GO:0003677">
    <property type="term" value="F:DNA binding"/>
    <property type="evidence" value="ECO:0007669"/>
    <property type="project" value="UniProtKB-KW"/>
</dbReference>
<evidence type="ECO:0000259" key="9">
    <source>
        <dbReference type="PROSITE" id="PS50157"/>
    </source>
</evidence>
<evidence type="ECO:0000256" key="3">
    <source>
        <dbReference type="ARBA" id="ARBA00022737"/>
    </source>
</evidence>
<dbReference type="GO" id="GO:0010468">
    <property type="term" value="P:regulation of gene expression"/>
    <property type="evidence" value="ECO:0007669"/>
    <property type="project" value="TreeGrafter"/>
</dbReference>
<evidence type="ECO:0000313" key="11">
    <source>
        <dbReference type="Proteomes" id="UP000198287"/>
    </source>
</evidence>
<evidence type="ECO:0000256" key="6">
    <source>
        <dbReference type="ARBA" id="ARBA00023125"/>
    </source>
</evidence>
<evidence type="ECO:0000313" key="10">
    <source>
        <dbReference type="EMBL" id="OXA46173.1"/>
    </source>
</evidence>
<keyword evidence="4 8" id="KW-0863">Zinc-finger</keyword>
<dbReference type="Pfam" id="PF13894">
    <property type="entry name" value="zf-C2H2_4"/>
    <property type="match status" value="1"/>
</dbReference>
<evidence type="ECO:0000256" key="4">
    <source>
        <dbReference type="ARBA" id="ARBA00022771"/>
    </source>
</evidence>
<keyword evidence="3" id="KW-0677">Repeat</keyword>
<dbReference type="OMA" id="IRTHHKD"/>
<dbReference type="GO" id="GO:0005634">
    <property type="term" value="C:nucleus"/>
    <property type="evidence" value="ECO:0007669"/>
    <property type="project" value="UniProtKB-SubCell"/>
</dbReference>
<organism evidence="10 11">
    <name type="scientific">Folsomia candida</name>
    <name type="common">Springtail</name>
    <dbReference type="NCBI Taxonomy" id="158441"/>
    <lineage>
        <taxon>Eukaryota</taxon>
        <taxon>Metazoa</taxon>
        <taxon>Ecdysozoa</taxon>
        <taxon>Arthropoda</taxon>
        <taxon>Hexapoda</taxon>
        <taxon>Collembola</taxon>
        <taxon>Entomobryomorpha</taxon>
        <taxon>Isotomoidea</taxon>
        <taxon>Isotomidae</taxon>
        <taxon>Proisotominae</taxon>
        <taxon>Folsomia</taxon>
    </lineage>
</organism>
<dbReference type="Pfam" id="PF00096">
    <property type="entry name" value="zf-C2H2"/>
    <property type="match status" value="1"/>
</dbReference>